<dbReference type="EMBL" id="BPFZ01000006">
    <property type="protein sequence ID" value="GIU67097.1"/>
    <property type="molecule type" value="Genomic_DNA"/>
</dbReference>
<gene>
    <name evidence="1" type="ORF">PsB1_1251</name>
</gene>
<reference evidence="1" key="2">
    <citation type="journal article" date="2023" name="ISME Commun">
        <title>Characterization of a bloom-associated alphaproteobacterial lineage, 'Candidatus Phycosocius': insights into freshwater algal-bacterial interactions.</title>
        <authorList>
            <person name="Tanabe Y."/>
            <person name="Yamaguchi H."/>
            <person name="Yoshida M."/>
            <person name="Kai A."/>
            <person name="Okazaki Y."/>
        </authorList>
    </citation>
    <scope>NUCLEOTIDE SEQUENCE</scope>
    <source>
        <strain evidence="1">BOTRYCO-1</strain>
    </source>
</reference>
<name>A0ABQ4PVN6_9PROT</name>
<evidence type="ECO:0000313" key="2">
    <source>
        <dbReference type="Proteomes" id="UP001161064"/>
    </source>
</evidence>
<dbReference type="Proteomes" id="UP001161064">
    <property type="component" value="Unassembled WGS sequence"/>
</dbReference>
<comment type="caution">
    <text evidence="1">The sequence shown here is derived from an EMBL/GenBank/DDBJ whole genome shotgun (WGS) entry which is preliminary data.</text>
</comment>
<accession>A0ABQ4PVN6</accession>
<keyword evidence="2" id="KW-1185">Reference proteome</keyword>
<proteinExistence type="predicted"/>
<sequence>MRALTVEELEFVSGGEGGGYHTVIVTGYQSGGSGFGGYGSESMGGDKDLDPFLPIDFWQSLSENGAYLLMQLEVASKQRNTNDLYVVNTRGSIIHTWTDNKDGSKWTAIDDKTNGPGFDTLRVSDSLGLITKEFNPRSGLYVIIETKVPVIVQ</sequence>
<evidence type="ECO:0000313" key="1">
    <source>
        <dbReference type="EMBL" id="GIU67097.1"/>
    </source>
</evidence>
<protein>
    <submittedName>
        <fullName evidence="1">Uncharacterized protein</fullName>
    </submittedName>
</protein>
<reference evidence="1" key="1">
    <citation type="submission" date="2021-05" db="EMBL/GenBank/DDBJ databases">
        <authorList>
            <person name="Tanabe Y."/>
        </authorList>
    </citation>
    <scope>NUCLEOTIDE SEQUENCE</scope>
    <source>
        <strain evidence="1">BOTRYCO-1</strain>
    </source>
</reference>
<dbReference type="RefSeq" id="WP_284359843.1">
    <property type="nucleotide sequence ID" value="NZ_BPFZ01000006.1"/>
</dbReference>
<organism evidence="1 2">
    <name type="scientific">Candidatus Phycosocius spiralis</name>
    <dbReference type="NCBI Taxonomy" id="2815099"/>
    <lineage>
        <taxon>Bacteria</taxon>
        <taxon>Pseudomonadati</taxon>
        <taxon>Pseudomonadota</taxon>
        <taxon>Alphaproteobacteria</taxon>
        <taxon>Caulobacterales</taxon>
        <taxon>Caulobacterales incertae sedis</taxon>
        <taxon>Candidatus Phycosocius</taxon>
    </lineage>
</organism>